<dbReference type="Proteomes" id="UP000198648">
    <property type="component" value="Unassembled WGS sequence"/>
</dbReference>
<dbReference type="CDD" id="cd01994">
    <property type="entry name" value="AANH_PF0828-like"/>
    <property type="match status" value="1"/>
</dbReference>
<dbReference type="RefSeq" id="WP_091464512.1">
    <property type="nucleotide sequence ID" value="NZ_FOEI01000001.1"/>
</dbReference>
<dbReference type="OrthoDB" id="3572539at2"/>
<dbReference type="Pfam" id="PF01902">
    <property type="entry name" value="Diphthami_syn_2"/>
    <property type="match status" value="1"/>
</dbReference>
<evidence type="ECO:0000313" key="3">
    <source>
        <dbReference type="Proteomes" id="UP000198648"/>
    </source>
</evidence>
<dbReference type="SUPFAM" id="SSF52402">
    <property type="entry name" value="Adenine nucleotide alpha hydrolases-like"/>
    <property type="match status" value="1"/>
</dbReference>
<reference evidence="2 3" key="1">
    <citation type="submission" date="2016-10" db="EMBL/GenBank/DDBJ databases">
        <authorList>
            <person name="de Groot N.N."/>
        </authorList>
    </citation>
    <scope>NUCLEOTIDE SEQUENCE [LARGE SCALE GENOMIC DNA]</scope>
    <source>
        <strain evidence="2 3">DSM 27078</strain>
    </source>
</reference>
<evidence type="ECO:0000313" key="2">
    <source>
        <dbReference type="EMBL" id="SEP58099.1"/>
    </source>
</evidence>
<dbReference type="Gene3D" id="3.40.50.620">
    <property type="entry name" value="HUPs"/>
    <property type="match status" value="1"/>
</dbReference>
<organism evidence="2 3">
    <name type="scientific">Flavobacterium urocaniciphilum</name>
    <dbReference type="NCBI Taxonomy" id="1299341"/>
    <lineage>
        <taxon>Bacteria</taxon>
        <taxon>Pseudomonadati</taxon>
        <taxon>Bacteroidota</taxon>
        <taxon>Flavobacteriia</taxon>
        <taxon>Flavobacteriales</taxon>
        <taxon>Flavobacteriaceae</taxon>
        <taxon>Flavobacterium</taxon>
    </lineage>
</organism>
<accession>A0A1H8Z0P8</accession>
<evidence type="ECO:0000259" key="1">
    <source>
        <dbReference type="Pfam" id="PF01902"/>
    </source>
</evidence>
<dbReference type="STRING" id="1299341.SAMN05444005_101417"/>
<feature type="domain" description="Diphthamide synthase" evidence="1">
    <location>
        <begin position="7"/>
        <end position="204"/>
    </location>
</feature>
<dbReference type="EMBL" id="FOEI01000001">
    <property type="protein sequence ID" value="SEP58099.1"/>
    <property type="molecule type" value="Genomic_DNA"/>
</dbReference>
<dbReference type="InterPro" id="IPR014729">
    <property type="entry name" value="Rossmann-like_a/b/a_fold"/>
</dbReference>
<dbReference type="AlphaFoldDB" id="A0A1H8Z0P8"/>
<dbReference type="Gene3D" id="3.90.1490.10">
    <property type="entry name" value="putative n-type atp pyrophosphatase, domain 2"/>
    <property type="match status" value="1"/>
</dbReference>
<name>A0A1H8Z0P8_9FLAO</name>
<protein>
    <submittedName>
        <fullName evidence="2">MJ0570-related uncharacterized domain-containing protein</fullName>
    </submittedName>
</protein>
<proteinExistence type="predicted"/>
<keyword evidence="3" id="KW-1185">Reference proteome</keyword>
<sequence>MKKAYFNWSSGKDSALALYYAQESNEFDIHYLFTSINSAFNRVSMHGVRTELVEQQAENIGIPLVKMELPEMPSMEDYENIMLKQLQFFIDKDIKHTLFGDIFLEDLRKYREDKLHTLGIEAHFPLWKKDTKTMILEFLKLGFKTIVVCVNEQFLDKSFVGRIIDEEFINDLPDNVDPCGENGEFHTFIFDGPIFSKTVEFEIGEIVHKTYPKPKTENSCTDNPSDYGFYFCDLIPK</sequence>
<dbReference type="InterPro" id="IPR030662">
    <property type="entry name" value="DPH6/MJ0570"/>
</dbReference>
<dbReference type="NCBIfam" id="TIGR00290">
    <property type="entry name" value="MJ0570_dom"/>
    <property type="match status" value="1"/>
</dbReference>
<dbReference type="PIRSF" id="PIRSF039123">
    <property type="entry name" value="Diphthamide_synthase"/>
    <property type="match status" value="1"/>
</dbReference>
<gene>
    <name evidence="2" type="ORF">SAMN05444005_101417</name>
</gene>
<dbReference type="InterPro" id="IPR002761">
    <property type="entry name" value="Diphthami_syn_dom"/>
</dbReference>